<feature type="region of interest" description="Disordered" evidence="6">
    <location>
        <begin position="43"/>
        <end position="77"/>
    </location>
</feature>
<dbReference type="InterPro" id="IPR023574">
    <property type="entry name" value="Ribosomal_uL4_dom_sf"/>
</dbReference>
<feature type="compositionally biased region" description="Basic residues" evidence="6">
    <location>
        <begin position="58"/>
        <end position="70"/>
    </location>
</feature>
<comment type="similarity">
    <text evidence="1 5">Belongs to the universal ribosomal protein uL4 family.</text>
</comment>
<comment type="function">
    <text evidence="5">One of the primary rRNA binding proteins, this protein initially binds near the 5'-end of the 23S rRNA. It is important during the early stages of 50S assembly. It makes multiple contacts with different domains of the 23S rRNA in the assembled 50S subunit and ribosome.</text>
</comment>
<dbReference type="HAMAP" id="MF_01328_B">
    <property type="entry name" value="Ribosomal_uL4_B"/>
    <property type="match status" value="1"/>
</dbReference>
<dbReference type="InterPro" id="IPR013005">
    <property type="entry name" value="Ribosomal_uL4-like"/>
</dbReference>
<dbReference type="InterPro" id="IPR002136">
    <property type="entry name" value="Ribosomal_uL4"/>
</dbReference>
<dbReference type="Gene3D" id="3.40.1370.10">
    <property type="match status" value="1"/>
</dbReference>
<sequence length="207" mass="23024">MQLELLNDQGQAASKVDVPDTVFGRDYNEDLVHQVVVAYQANARQGTRAQKDREQVKHSTKKPFKQKGTGRARAGMTSSPLWRGGGRIFPNMPDENFTQKLNKKMYRAGMASIFSQLAREGRLAVVESLTVDSPKTKALATRLKALNLASSVMVIADEVDENLYLASRNLANVLVVEPRYADPVSLVHYKKVLVTKAAMDKLKEMFA</sequence>
<evidence type="ECO:0000313" key="8">
    <source>
        <dbReference type="Proteomes" id="UP000626210"/>
    </source>
</evidence>
<evidence type="ECO:0000256" key="5">
    <source>
        <dbReference type="HAMAP-Rule" id="MF_01328"/>
    </source>
</evidence>
<comment type="function">
    <text evidence="5">Forms part of the polypeptide exit tunnel.</text>
</comment>
<name>A0ABQ3G799_9BURK</name>
<keyword evidence="2 5" id="KW-0689">Ribosomal protein</keyword>
<dbReference type="EMBL" id="BMYK01000020">
    <property type="protein sequence ID" value="GHC95001.1"/>
    <property type="molecule type" value="Genomic_DNA"/>
</dbReference>
<comment type="subunit">
    <text evidence="5">Part of the 50S ribosomal subunit.</text>
</comment>
<comment type="caution">
    <text evidence="7">The sequence shown here is derived from an EMBL/GenBank/DDBJ whole genome shotgun (WGS) entry which is preliminary data.</text>
</comment>
<evidence type="ECO:0000256" key="2">
    <source>
        <dbReference type="ARBA" id="ARBA00022980"/>
    </source>
</evidence>
<keyword evidence="5" id="KW-0694">RNA-binding</keyword>
<protein>
    <recommendedName>
        <fullName evidence="4 5">Large ribosomal subunit protein uL4</fullName>
    </recommendedName>
</protein>
<proteinExistence type="inferred from homology"/>
<dbReference type="SUPFAM" id="SSF52166">
    <property type="entry name" value="Ribosomal protein L4"/>
    <property type="match status" value="1"/>
</dbReference>
<keyword evidence="5" id="KW-0699">rRNA-binding</keyword>
<evidence type="ECO:0000256" key="1">
    <source>
        <dbReference type="ARBA" id="ARBA00010528"/>
    </source>
</evidence>
<evidence type="ECO:0000313" key="7">
    <source>
        <dbReference type="EMBL" id="GHC95001.1"/>
    </source>
</evidence>
<dbReference type="PANTHER" id="PTHR10746">
    <property type="entry name" value="50S RIBOSOMAL PROTEIN L4"/>
    <property type="match status" value="1"/>
</dbReference>
<dbReference type="RefSeq" id="WP_189689367.1">
    <property type="nucleotide sequence ID" value="NZ_BMYK01000020.1"/>
</dbReference>
<dbReference type="Pfam" id="PF00573">
    <property type="entry name" value="Ribosomal_L4"/>
    <property type="match status" value="1"/>
</dbReference>
<dbReference type="Proteomes" id="UP000626210">
    <property type="component" value="Unassembled WGS sequence"/>
</dbReference>
<dbReference type="NCBIfam" id="TIGR03953">
    <property type="entry name" value="rplD_bact"/>
    <property type="match status" value="1"/>
</dbReference>
<organism evidence="7 8">
    <name type="scientific">Pseudorhodoferax aquiterrae</name>
    <dbReference type="NCBI Taxonomy" id="747304"/>
    <lineage>
        <taxon>Bacteria</taxon>
        <taxon>Pseudomonadati</taxon>
        <taxon>Pseudomonadota</taxon>
        <taxon>Betaproteobacteria</taxon>
        <taxon>Burkholderiales</taxon>
        <taxon>Comamonadaceae</taxon>
    </lineage>
</organism>
<evidence type="ECO:0000256" key="6">
    <source>
        <dbReference type="SAM" id="MobiDB-lite"/>
    </source>
</evidence>
<accession>A0ABQ3G799</accession>
<keyword evidence="3 5" id="KW-0687">Ribonucleoprotein</keyword>
<evidence type="ECO:0000256" key="4">
    <source>
        <dbReference type="ARBA" id="ARBA00035244"/>
    </source>
</evidence>
<reference evidence="8" key="1">
    <citation type="journal article" date="2019" name="Int. J. Syst. Evol. Microbiol.">
        <title>The Global Catalogue of Microorganisms (GCM) 10K type strain sequencing project: providing services to taxonomists for standard genome sequencing and annotation.</title>
        <authorList>
            <consortium name="The Broad Institute Genomics Platform"/>
            <consortium name="The Broad Institute Genome Sequencing Center for Infectious Disease"/>
            <person name="Wu L."/>
            <person name="Ma J."/>
        </authorList>
    </citation>
    <scope>NUCLEOTIDE SEQUENCE [LARGE SCALE GENOMIC DNA]</scope>
    <source>
        <strain evidence="8">KCTC 23314</strain>
    </source>
</reference>
<dbReference type="PANTHER" id="PTHR10746:SF6">
    <property type="entry name" value="LARGE RIBOSOMAL SUBUNIT PROTEIN UL4M"/>
    <property type="match status" value="1"/>
</dbReference>
<evidence type="ECO:0000256" key="3">
    <source>
        <dbReference type="ARBA" id="ARBA00023274"/>
    </source>
</evidence>
<keyword evidence="8" id="KW-1185">Reference proteome</keyword>
<gene>
    <name evidence="5 7" type="primary">rplD</name>
    <name evidence="7" type="ORF">GCM10007320_47430</name>
</gene>
<dbReference type="GO" id="GO:0005840">
    <property type="term" value="C:ribosome"/>
    <property type="evidence" value="ECO:0007669"/>
    <property type="project" value="UniProtKB-KW"/>
</dbReference>